<evidence type="ECO:0000256" key="3">
    <source>
        <dbReference type="ARBA" id="ARBA00022475"/>
    </source>
</evidence>
<reference evidence="8 9" key="1">
    <citation type="submission" date="2018-08" db="EMBL/GenBank/DDBJ databases">
        <title>The complete genome sequence of Streptomyces seoulensis, a pioneer strain for nickel superoxide dismutase discovery.</title>
        <authorList>
            <person name="Shin J."/>
            <person name="Lee J.-S."/>
            <person name="Lee E.-J."/>
            <person name="Youn H.-D."/>
        </authorList>
    </citation>
    <scope>NUCLEOTIDE SEQUENCE [LARGE SCALE GENOMIC DNA]</scope>
    <source>
        <strain evidence="8 9">KCTC 9819</strain>
    </source>
</reference>
<feature type="transmembrane region" description="Helical" evidence="7">
    <location>
        <begin position="169"/>
        <end position="189"/>
    </location>
</feature>
<dbReference type="STRING" id="73044.GCA_000725795_05195"/>
<accession>A0A4P6U3G6</accession>
<dbReference type="PANTHER" id="PTHR23513:SF6">
    <property type="entry name" value="MAJOR FACILITATOR SUPERFAMILY ASSOCIATED DOMAIN-CONTAINING PROTEIN"/>
    <property type="match status" value="1"/>
</dbReference>
<dbReference type="Gene3D" id="1.20.1250.20">
    <property type="entry name" value="MFS general substrate transporter like domains"/>
    <property type="match status" value="1"/>
</dbReference>
<name>A0A4P6U3G6_STRSO</name>
<comment type="subcellular location">
    <subcellularLocation>
        <location evidence="1">Cell membrane</location>
        <topology evidence="1">Multi-pass membrane protein</topology>
    </subcellularLocation>
</comment>
<dbReference type="InterPro" id="IPR036259">
    <property type="entry name" value="MFS_trans_sf"/>
</dbReference>
<feature type="transmembrane region" description="Helical" evidence="7">
    <location>
        <begin position="353"/>
        <end position="373"/>
    </location>
</feature>
<feature type="transmembrane region" description="Helical" evidence="7">
    <location>
        <begin position="210"/>
        <end position="236"/>
    </location>
</feature>
<dbReference type="RefSeq" id="WP_078873618.1">
    <property type="nucleotide sequence ID" value="NZ_CP032229.1"/>
</dbReference>
<dbReference type="EMBL" id="CP032229">
    <property type="protein sequence ID" value="QBJ93584.1"/>
    <property type="molecule type" value="Genomic_DNA"/>
</dbReference>
<evidence type="ECO:0000256" key="5">
    <source>
        <dbReference type="ARBA" id="ARBA00022989"/>
    </source>
</evidence>
<evidence type="ECO:0000256" key="2">
    <source>
        <dbReference type="ARBA" id="ARBA00022448"/>
    </source>
</evidence>
<dbReference type="Pfam" id="PF05977">
    <property type="entry name" value="MFS_3"/>
    <property type="match status" value="1"/>
</dbReference>
<dbReference type="CDD" id="cd06173">
    <property type="entry name" value="MFS_MefA_like"/>
    <property type="match status" value="1"/>
</dbReference>
<keyword evidence="2" id="KW-0813">Transport</keyword>
<evidence type="ECO:0000256" key="1">
    <source>
        <dbReference type="ARBA" id="ARBA00004651"/>
    </source>
</evidence>
<feature type="transmembrane region" description="Helical" evidence="7">
    <location>
        <begin position="286"/>
        <end position="306"/>
    </location>
</feature>
<organism evidence="8 9">
    <name type="scientific">Streptomyces seoulensis</name>
    <dbReference type="NCBI Taxonomy" id="73044"/>
    <lineage>
        <taxon>Bacteria</taxon>
        <taxon>Bacillati</taxon>
        <taxon>Actinomycetota</taxon>
        <taxon>Actinomycetes</taxon>
        <taxon>Kitasatosporales</taxon>
        <taxon>Streptomycetaceae</taxon>
        <taxon>Streptomyces</taxon>
    </lineage>
</organism>
<feature type="transmembrane region" description="Helical" evidence="7">
    <location>
        <begin position="312"/>
        <end position="333"/>
    </location>
</feature>
<dbReference type="Proteomes" id="UP000292547">
    <property type="component" value="Chromosome"/>
</dbReference>
<feature type="transmembrane region" description="Helical" evidence="7">
    <location>
        <begin position="104"/>
        <end position="126"/>
    </location>
</feature>
<evidence type="ECO:0000313" key="9">
    <source>
        <dbReference type="Proteomes" id="UP000292547"/>
    </source>
</evidence>
<dbReference type="InterPro" id="IPR010290">
    <property type="entry name" value="TM_effector"/>
</dbReference>
<keyword evidence="6 7" id="KW-0472">Membrane</keyword>
<feature type="transmembrane region" description="Helical" evidence="7">
    <location>
        <begin position="20"/>
        <end position="39"/>
    </location>
</feature>
<evidence type="ECO:0000256" key="7">
    <source>
        <dbReference type="SAM" id="Phobius"/>
    </source>
</evidence>
<dbReference type="SUPFAM" id="SSF103473">
    <property type="entry name" value="MFS general substrate transporter"/>
    <property type="match status" value="1"/>
</dbReference>
<dbReference type="AlphaFoldDB" id="A0A4P6U3G6"/>
<keyword evidence="4 7" id="KW-0812">Transmembrane</keyword>
<protein>
    <submittedName>
        <fullName evidence="8">MFS transporter</fullName>
    </submittedName>
</protein>
<feature type="transmembrane region" description="Helical" evidence="7">
    <location>
        <begin position="256"/>
        <end position="279"/>
    </location>
</feature>
<feature type="transmembrane region" description="Helical" evidence="7">
    <location>
        <begin position="76"/>
        <end position="97"/>
    </location>
</feature>
<sequence length="418" mass="41846">MSRPVRGPAFRDLWVAQGFSQFGANVSVVALPLVGAVTLHADALRLGLLSAAGTLPHLVVSPFAGVWADRHSRRRLLVVADLVRAVLLLAVPAAAVCRVLTVPLLAVLALLIGAGGAVSDVGYGALLPTLVPAGDLVRANARFELTASGATIAGTSAGGAAVQLLTGPVALLCNAGAYVLSALFTWRLPETGAAWEPGGPRAPMWREMRLGAAVVVASRPLRAVTLATTAFNLFLFVGEPPLLVFLTRSLALPGSWVGAVFAASGAGACAGALVASGVARRLGTGATLGGSLALAGAAGLAVPVAVLVPAAVAPVLVAVSHFVTSALVIVFNVTQRALRTTLTPPELYGRVNASVRTVVLGVAPLGGLAGGWLGHRAGAPAALLVGALGMAAACALLLPLRTALPRANSVHGLEAAGR</sequence>
<evidence type="ECO:0000313" key="8">
    <source>
        <dbReference type="EMBL" id="QBJ93584.1"/>
    </source>
</evidence>
<feature type="transmembrane region" description="Helical" evidence="7">
    <location>
        <begin position="46"/>
        <end position="64"/>
    </location>
</feature>
<dbReference type="GeneID" id="300102578"/>
<feature type="transmembrane region" description="Helical" evidence="7">
    <location>
        <begin position="379"/>
        <end position="398"/>
    </location>
</feature>
<dbReference type="GO" id="GO:0005886">
    <property type="term" value="C:plasma membrane"/>
    <property type="evidence" value="ECO:0007669"/>
    <property type="project" value="UniProtKB-SubCell"/>
</dbReference>
<keyword evidence="3" id="KW-1003">Cell membrane</keyword>
<proteinExistence type="predicted"/>
<gene>
    <name evidence="8" type="ORF">D0Z67_27120</name>
</gene>
<dbReference type="OrthoDB" id="9815525at2"/>
<evidence type="ECO:0000256" key="4">
    <source>
        <dbReference type="ARBA" id="ARBA00022692"/>
    </source>
</evidence>
<dbReference type="PANTHER" id="PTHR23513">
    <property type="entry name" value="INTEGRAL MEMBRANE EFFLUX PROTEIN-RELATED"/>
    <property type="match status" value="1"/>
</dbReference>
<evidence type="ECO:0000256" key="6">
    <source>
        <dbReference type="ARBA" id="ARBA00023136"/>
    </source>
</evidence>
<keyword evidence="5 7" id="KW-1133">Transmembrane helix</keyword>
<keyword evidence="9" id="KW-1185">Reference proteome</keyword>
<dbReference type="KEGG" id="sseo:D0Z67_27120"/>